<dbReference type="PANTHER" id="PTHR48480">
    <property type="match status" value="1"/>
</dbReference>
<keyword evidence="2" id="KW-0645">Protease</keyword>
<dbReference type="OrthoDB" id="10261878at2759"/>
<evidence type="ECO:0000256" key="7">
    <source>
        <dbReference type="RuleBase" id="RU000590"/>
    </source>
</evidence>
<evidence type="ECO:0000313" key="9">
    <source>
        <dbReference type="EMBL" id="KAJ6645204.1"/>
    </source>
</evidence>
<keyword evidence="3 7" id="KW-0479">Metal-binding</keyword>
<dbReference type="InterPro" id="IPR036005">
    <property type="entry name" value="Creatinase/aminopeptidase-like"/>
</dbReference>
<accession>A0A9Q0S4Y5</accession>
<evidence type="ECO:0000256" key="1">
    <source>
        <dbReference type="ARBA" id="ARBA00001936"/>
    </source>
</evidence>
<evidence type="ECO:0000256" key="3">
    <source>
        <dbReference type="ARBA" id="ARBA00022723"/>
    </source>
</evidence>
<proteinExistence type="inferred from homology"/>
<sequence>FQLSSFFDGVKPSLILTLCGRNSDSGLIIQPATFEGIEKYAVNKDVLRVIKSEAEVEVLRYVAMVSSDAHKQVMKTIRPGLFEYQAEAEFLKHSYFAGGCRHASYTCICGSGENSAILHYGHAGAPNEKPISDGEMLLFDMGANYFGYAADITCSFPANGKFTEDQKLIYNAVLAANLAVQNTAREGVSWVDMHKLANRVMLNELKAGGLLVGDIDEMMTAGINGVFQPHGLGHLLGLDVHDVGAYLDHCPPRPTEPGLTSLRTSRVLQAGMYMTIEPGCYFIEHLLNKALEDPVQKKFLVPEAIERFKNFGGVRIEDDVLITKTGIENFAVVPRTVEEIEEFMKK</sequence>
<reference evidence="9" key="1">
    <citation type="submission" date="2022-07" db="EMBL/GenBank/DDBJ databases">
        <authorList>
            <person name="Trinca V."/>
            <person name="Uliana J.V.C."/>
            <person name="Torres T.T."/>
            <person name="Ward R.J."/>
            <person name="Monesi N."/>
        </authorList>
    </citation>
    <scope>NUCLEOTIDE SEQUENCE</scope>
    <source>
        <strain evidence="9">HSMRA1968</strain>
        <tissue evidence="9">Whole embryos</tissue>
    </source>
</reference>
<dbReference type="InterPro" id="IPR001131">
    <property type="entry name" value="Peptidase_M24B_aminopep-P_CS"/>
</dbReference>
<dbReference type="SUPFAM" id="SSF55920">
    <property type="entry name" value="Creatinase/aminopeptidase"/>
    <property type="match status" value="1"/>
</dbReference>
<dbReference type="EMBL" id="WJQU01000001">
    <property type="protein sequence ID" value="KAJ6645204.1"/>
    <property type="molecule type" value="Genomic_DNA"/>
</dbReference>
<evidence type="ECO:0000256" key="2">
    <source>
        <dbReference type="ARBA" id="ARBA00022670"/>
    </source>
</evidence>
<keyword evidence="5" id="KW-0482">Metalloprotease</keyword>
<dbReference type="GO" id="GO:0008237">
    <property type="term" value="F:metallopeptidase activity"/>
    <property type="evidence" value="ECO:0007669"/>
    <property type="project" value="UniProtKB-KW"/>
</dbReference>
<comment type="similarity">
    <text evidence="7">Belongs to the peptidase M24B family.</text>
</comment>
<keyword evidence="10" id="KW-1185">Reference proteome</keyword>
<dbReference type="Pfam" id="PF00557">
    <property type="entry name" value="Peptidase_M24"/>
    <property type="match status" value="1"/>
</dbReference>
<feature type="non-terminal residue" evidence="9">
    <location>
        <position position="346"/>
    </location>
</feature>
<organism evidence="9 10">
    <name type="scientific">Pseudolycoriella hygida</name>
    <dbReference type="NCBI Taxonomy" id="35572"/>
    <lineage>
        <taxon>Eukaryota</taxon>
        <taxon>Metazoa</taxon>
        <taxon>Ecdysozoa</taxon>
        <taxon>Arthropoda</taxon>
        <taxon>Hexapoda</taxon>
        <taxon>Insecta</taxon>
        <taxon>Pterygota</taxon>
        <taxon>Neoptera</taxon>
        <taxon>Endopterygota</taxon>
        <taxon>Diptera</taxon>
        <taxon>Nematocera</taxon>
        <taxon>Sciaroidea</taxon>
        <taxon>Sciaridae</taxon>
        <taxon>Pseudolycoriella</taxon>
    </lineage>
</organism>
<dbReference type="Gene3D" id="3.90.230.10">
    <property type="entry name" value="Creatinase/methionine aminopeptidase superfamily"/>
    <property type="match status" value="1"/>
</dbReference>
<evidence type="ECO:0000256" key="6">
    <source>
        <dbReference type="ARBA" id="ARBA00023211"/>
    </source>
</evidence>
<keyword evidence="4" id="KW-0378">Hydrolase</keyword>
<dbReference type="GO" id="GO:0006508">
    <property type="term" value="P:proteolysis"/>
    <property type="evidence" value="ECO:0007669"/>
    <property type="project" value="UniProtKB-KW"/>
</dbReference>
<dbReference type="PROSITE" id="PS00491">
    <property type="entry name" value="PROLINE_PEPTIDASE"/>
    <property type="match status" value="1"/>
</dbReference>
<dbReference type="AlphaFoldDB" id="A0A9Q0S4Y5"/>
<evidence type="ECO:0000256" key="5">
    <source>
        <dbReference type="ARBA" id="ARBA00023049"/>
    </source>
</evidence>
<dbReference type="FunFam" id="3.90.230.10:FF:000002">
    <property type="entry name" value="Xaa-Pro aminopeptidase 3"/>
    <property type="match status" value="1"/>
</dbReference>
<dbReference type="GO" id="GO:0046872">
    <property type="term" value="F:metal ion binding"/>
    <property type="evidence" value="ECO:0007669"/>
    <property type="project" value="UniProtKB-KW"/>
</dbReference>
<dbReference type="InterPro" id="IPR000994">
    <property type="entry name" value="Pept_M24"/>
</dbReference>
<feature type="domain" description="Peptidase M24" evidence="8">
    <location>
        <begin position="59"/>
        <end position="324"/>
    </location>
</feature>
<dbReference type="CDD" id="cd01087">
    <property type="entry name" value="Prolidase"/>
    <property type="match status" value="1"/>
</dbReference>
<gene>
    <name evidence="9" type="primary">PEPD</name>
    <name evidence="9" type="ORF">Bhyg_00407</name>
</gene>
<comment type="cofactor">
    <cofactor evidence="1">
        <name>Mn(2+)</name>
        <dbReference type="ChEBI" id="CHEBI:29035"/>
    </cofactor>
</comment>
<evidence type="ECO:0000259" key="8">
    <source>
        <dbReference type="Pfam" id="PF00557"/>
    </source>
</evidence>
<dbReference type="PANTHER" id="PTHR48480:SF2">
    <property type="entry name" value="PEPTIDASE D"/>
    <property type="match status" value="1"/>
</dbReference>
<name>A0A9Q0S4Y5_9DIPT</name>
<evidence type="ECO:0000313" key="10">
    <source>
        <dbReference type="Proteomes" id="UP001151699"/>
    </source>
</evidence>
<keyword evidence="6" id="KW-0464">Manganese</keyword>
<comment type="caution">
    <text evidence="9">The sequence shown here is derived from an EMBL/GenBank/DDBJ whole genome shotgun (WGS) entry which is preliminary data.</text>
</comment>
<protein>
    <submittedName>
        <fullName evidence="9">Xaa-Pro dipeptidase</fullName>
    </submittedName>
</protein>
<dbReference type="Proteomes" id="UP001151699">
    <property type="component" value="Chromosome A"/>
</dbReference>
<evidence type="ECO:0000256" key="4">
    <source>
        <dbReference type="ARBA" id="ARBA00022801"/>
    </source>
</evidence>
<dbReference type="InterPro" id="IPR052433">
    <property type="entry name" value="X-Pro_dipept-like"/>
</dbReference>